<evidence type="ECO:0000313" key="1">
    <source>
        <dbReference type="EMBL" id="QFU76634.1"/>
    </source>
</evidence>
<dbReference type="RefSeq" id="WP_153239776.1">
    <property type="nucleotide sequence ID" value="NZ_CP036422.1"/>
</dbReference>
<name>A0A5P9NMY8_9GAMM</name>
<sequence>MLKKILIALVVVPLCLFLFLFWLGYFSSRPPLTTDPATLAGDGSTLDYCDLPELDGSGMRAVEIPKGNTPGCGYAHFPLPILAQCTEPLTEGADDIRGLWIGVEGGHVGHVERVEQCGSRVVVTSSGLIHDYGPNSTAGLNTDDTEGSVLFTVGDNEYCMRTSASMIWNNGVLDFHPFGWGPVVVKRYMQGDQLVWEYADGSTTHMDRICTLPEAYKVPQLRGMRAAFFSREGA</sequence>
<dbReference type="Proteomes" id="UP000326287">
    <property type="component" value="Chromosome"/>
</dbReference>
<reference evidence="1 2" key="1">
    <citation type="submission" date="2019-02" db="EMBL/GenBank/DDBJ databases">
        <authorList>
            <person name="Li S.-H."/>
        </authorList>
    </citation>
    <scope>NUCLEOTIDE SEQUENCE [LARGE SCALE GENOMIC DNA]</scope>
    <source>
        <strain evidence="1 2">IMCC14385</strain>
    </source>
</reference>
<keyword evidence="2" id="KW-1185">Reference proteome</keyword>
<dbReference type="AlphaFoldDB" id="A0A5P9NMY8"/>
<dbReference type="OrthoDB" id="8443524at2"/>
<protein>
    <submittedName>
        <fullName evidence="1">Uncharacterized protein</fullName>
    </submittedName>
</protein>
<dbReference type="EMBL" id="CP036422">
    <property type="protein sequence ID" value="QFU76634.1"/>
    <property type="molecule type" value="Genomic_DNA"/>
</dbReference>
<accession>A0A5P9NMY8</accession>
<evidence type="ECO:0000313" key="2">
    <source>
        <dbReference type="Proteomes" id="UP000326287"/>
    </source>
</evidence>
<dbReference type="KEGG" id="halc:EY643_13750"/>
<organism evidence="1 2">
    <name type="scientific">Halioglobus maricola</name>
    <dbReference type="NCBI Taxonomy" id="2601894"/>
    <lineage>
        <taxon>Bacteria</taxon>
        <taxon>Pseudomonadati</taxon>
        <taxon>Pseudomonadota</taxon>
        <taxon>Gammaproteobacteria</taxon>
        <taxon>Cellvibrionales</taxon>
        <taxon>Halieaceae</taxon>
        <taxon>Halioglobus</taxon>
    </lineage>
</organism>
<proteinExistence type="predicted"/>
<gene>
    <name evidence="1" type="ORF">EY643_13750</name>
</gene>